<keyword evidence="5 6" id="KW-0472">Membrane</keyword>
<dbReference type="KEGG" id="tpp:TPASS_0555"/>
<dbReference type="EMBL" id="CP000805">
    <property type="protein sequence ID" value="ACD70976.1"/>
    <property type="molecule type" value="Genomic_DNA"/>
</dbReference>
<dbReference type="GO" id="GO:0005886">
    <property type="term" value="C:plasma membrane"/>
    <property type="evidence" value="ECO:0007669"/>
    <property type="project" value="TreeGrafter"/>
</dbReference>
<dbReference type="PANTHER" id="PTHR42865">
    <property type="entry name" value="PROTON/GLUTAMATE-ASPARTATE SYMPORTER"/>
    <property type="match status" value="1"/>
</dbReference>
<feature type="transmembrane region" description="Helical" evidence="6">
    <location>
        <begin position="79"/>
        <end position="102"/>
    </location>
</feature>
<evidence type="ECO:0000256" key="4">
    <source>
        <dbReference type="ARBA" id="ARBA00022989"/>
    </source>
</evidence>
<feature type="transmembrane region" description="Helical" evidence="6">
    <location>
        <begin position="40"/>
        <end position="59"/>
    </location>
</feature>
<evidence type="ECO:0000256" key="5">
    <source>
        <dbReference type="ARBA" id="ARBA00023136"/>
    </source>
</evidence>
<evidence type="ECO:0000313" key="7">
    <source>
        <dbReference type="EMBL" id="ACD70976.1"/>
    </source>
</evidence>
<dbReference type="RefSeq" id="WP_010882002.1">
    <property type="nucleotide sequence ID" value="NC_010741.1"/>
</dbReference>
<dbReference type="Gene3D" id="1.10.3860.10">
    <property type="entry name" value="Sodium:dicarboxylate symporter"/>
    <property type="match status" value="1"/>
</dbReference>
<comment type="subcellular location">
    <subcellularLocation>
        <location evidence="1">Membrane</location>
        <topology evidence="1">Multi-pass membrane protein</topology>
    </subcellularLocation>
</comment>
<dbReference type="SUPFAM" id="SSF118215">
    <property type="entry name" value="Proton glutamate symport protein"/>
    <property type="match status" value="1"/>
</dbReference>
<evidence type="ECO:0000313" key="8">
    <source>
        <dbReference type="Proteomes" id="UP000001202"/>
    </source>
</evidence>
<dbReference type="PRINTS" id="PR00173">
    <property type="entry name" value="EDTRNSPORT"/>
</dbReference>
<dbReference type="InterPro" id="IPR036458">
    <property type="entry name" value="Na:dicarbo_symporter_sf"/>
</dbReference>
<dbReference type="InterPro" id="IPR001991">
    <property type="entry name" value="Na-dicarboxylate_symporter"/>
</dbReference>
<feature type="transmembrane region" description="Helical" evidence="6">
    <location>
        <begin position="123"/>
        <end position="145"/>
    </location>
</feature>
<sequence length="396" mass="41915">MAGSAGFWLLAKLSGGMVCGVALGLCVNESVMAIIHTGKTLIGGVVFFVIPLVIFGFIAPTVLSLKASAGRMLGSFLVLSYLSSVGASLFATAMGRVVIPYLRIPRTVEGLRTIPKVIFTLEIPSLMPVVTALAFALLVGLSALWVKARAVEQVLYEFRRMMGEAISRVLVPLLPFFVAATFAELAYSGSLTRQLPLFAKVVAVVIVGHLLWLCVLYLVGWILSRKNPFEVLRHYGAAYATALGTMSSAATLPVSLQCAHKSRALPAEIVDFAIPLGATTHLCGSVLTETFFCLTIAQMLYGSMPSLADMVLFSCLFGIFAVGAPGVPGGTVLASLGLVLDVLHFDTTGTGLLIAIFALQDSFGTACNITGDGALALMLRGLRYTLRANCVGREEK</sequence>
<keyword evidence="3 6" id="KW-0812">Transmembrane</keyword>
<feature type="transmembrane region" description="Helical" evidence="6">
    <location>
        <begin position="165"/>
        <end position="185"/>
    </location>
</feature>
<accession>A0A0H3BJF0</accession>
<dbReference type="PANTHER" id="PTHR42865:SF10">
    <property type="entry name" value="SODIUM:DICARBOXYLATE SYMPORTER FAMILY PROTEIN"/>
    <property type="match status" value="1"/>
</dbReference>
<gene>
    <name evidence="7" type="ordered locus">TPASS_0555</name>
</gene>
<keyword evidence="2" id="KW-0813">Transport</keyword>
<feature type="transmembrane region" description="Helical" evidence="6">
    <location>
        <begin position="197"/>
        <end position="223"/>
    </location>
</feature>
<dbReference type="Pfam" id="PF00375">
    <property type="entry name" value="SDF"/>
    <property type="match status" value="1"/>
</dbReference>
<evidence type="ECO:0000256" key="2">
    <source>
        <dbReference type="ARBA" id="ARBA00022448"/>
    </source>
</evidence>
<dbReference type="AlphaFoldDB" id="A0A0H3BJF0"/>
<evidence type="ECO:0000256" key="6">
    <source>
        <dbReference type="SAM" id="Phobius"/>
    </source>
</evidence>
<evidence type="ECO:0000256" key="3">
    <source>
        <dbReference type="ARBA" id="ARBA00022692"/>
    </source>
</evidence>
<dbReference type="GO" id="GO:0015293">
    <property type="term" value="F:symporter activity"/>
    <property type="evidence" value="ECO:0007669"/>
    <property type="project" value="InterPro"/>
</dbReference>
<evidence type="ECO:0000256" key="1">
    <source>
        <dbReference type="ARBA" id="ARBA00004141"/>
    </source>
</evidence>
<feature type="transmembrane region" description="Helical" evidence="6">
    <location>
        <begin position="307"/>
        <end position="327"/>
    </location>
</feature>
<feature type="transmembrane region" description="Helical" evidence="6">
    <location>
        <begin position="235"/>
        <end position="256"/>
    </location>
</feature>
<name>A0A0H3BJF0_TREPS</name>
<protein>
    <submittedName>
        <fullName evidence="7">Possible glutamate/aspartate transporter</fullName>
    </submittedName>
</protein>
<organism evidence="7 8">
    <name type="scientific">Treponema pallidum subsp. pallidum (strain SS14)</name>
    <dbReference type="NCBI Taxonomy" id="455434"/>
    <lineage>
        <taxon>Bacteria</taxon>
        <taxon>Pseudomonadati</taxon>
        <taxon>Spirochaetota</taxon>
        <taxon>Spirochaetia</taxon>
        <taxon>Spirochaetales</taxon>
        <taxon>Treponemataceae</taxon>
        <taxon>Treponema</taxon>
    </lineage>
</organism>
<reference evidence="7 8" key="1">
    <citation type="journal article" date="2008" name="BMC Microbiol.">
        <title>Complete genome sequence of Treponema pallidum ssp. pallidum strain SS14 determined with oligonucleotide arrays.</title>
        <authorList>
            <person name="Matejkova P."/>
            <person name="Strouhal M."/>
            <person name="Smajs D."/>
            <person name="Norris S.J."/>
            <person name="Palzkill T."/>
            <person name="Petrosino J.F."/>
            <person name="Sodergren E."/>
            <person name="Norton J.E."/>
            <person name="Singh J."/>
            <person name="Richmond T.A."/>
            <person name="Molla M.N."/>
            <person name="Albert T.J."/>
            <person name="Weinstock G.M."/>
        </authorList>
    </citation>
    <scope>NUCLEOTIDE SEQUENCE [LARGE SCALE GENOMIC DNA]</scope>
    <source>
        <strain evidence="7 8">SS14</strain>
    </source>
</reference>
<feature type="transmembrane region" description="Helical" evidence="6">
    <location>
        <begin position="333"/>
        <end position="359"/>
    </location>
</feature>
<keyword evidence="4 6" id="KW-1133">Transmembrane helix</keyword>
<dbReference type="Proteomes" id="UP000001202">
    <property type="component" value="Chromosome"/>
</dbReference>
<proteinExistence type="predicted"/>
<feature type="transmembrane region" description="Helical" evidence="6">
    <location>
        <begin position="6"/>
        <end position="28"/>
    </location>
</feature>